<evidence type="ECO:0000313" key="12">
    <source>
        <dbReference type="Proteomes" id="UP000094070"/>
    </source>
</evidence>
<dbReference type="GO" id="GO:1902600">
    <property type="term" value="P:proton transmembrane transport"/>
    <property type="evidence" value="ECO:0007669"/>
    <property type="project" value="InterPro"/>
</dbReference>
<dbReference type="InterPro" id="IPR038770">
    <property type="entry name" value="Na+/solute_symporter_sf"/>
</dbReference>
<dbReference type="Proteomes" id="UP000094070">
    <property type="component" value="Unassembled WGS sequence"/>
</dbReference>
<feature type="domain" description="RCK N-terminal" evidence="10">
    <location>
        <begin position="385"/>
        <end position="503"/>
    </location>
</feature>
<comment type="caution">
    <text evidence="11">The sequence shown here is derived from an EMBL/GenBank/DDBJ whole genome shotgun (WGS) entry which is preliminary data.</text>
</comment>
<keyword evidence="8 9" id="KW-0472">Membrane</keyword>
<dbReference type="InterPro" id="IPR036291">
    <property type="entry name" value="NAD(P)-bd_dom_sf"/>
</dbReference>
<organism evidence="11 12">
    <name type="scientific">Vibrio rumoiensis 1S-45</name>
    <dbReference type="NCBI Taxonomy" id="1188252"/>
    <lineage>
        <taxon>Bacteria</taxon>
        <taxon>Pseudomonadati</taxon>
        <taxon>Pseudomonadota</taxon>
        <taxon>Gammaproteobacteria</taxon>
        <taxon>Vibrionales</taxon>
        <taxon>Vibrionaceae</taxon>
        <taxon>Vibrio</taxon>
    </lineage>
</organism>
<evidence type="ECO:0000256" key="4">
    <source>
        <dbReference type="ARBA" id="ARBA00022449"/>
    </source>
</evidence>
<dbReference type="Gene3D" id="1.20.1530.20">
    <property type="match status" value="1"/>
</dbReference>
<evidence type="ECO:0000256" key="1">
    <source>
        <dbReference type="ARBA" id="ARBA00004141"/>
    </source>
</evidence>
<feature type="transmembrane region" description="Helical" evidence="9">
    <location>
        <begin position="198"/>
        <end position="217"/>
    </location>
</feature>
<comment type="subcellular location">
    <subcellularLocation>
        <location evidence="1">Membrane</location>
        <topology evidence="1">Multi-pass membrane protein</topology>
    </subcellularLocation>
</comment>
<evidence type="ECO:0000259" key="10">
    <source>
        <dbReference type="PROSITE" id="PS51201"/>
    </source>
</evidence>
<dbReference type="RefSeq" id="WP_017025957.1">
    <property type="nucleotide sequence ID" value="NZ_AJYK02000082.1"/>
</dbReference>
<dbReference type="PANTHER" id="PTHR42751:SF1">
    <property type="entry name" value="CATION_PROTON ANTIPORTER YBAL-RELATED"/>
    <property type="match status" value="1"/>
</dbReference>
<dbReference type="PANTHER" id="PTHR42751">
    <property type="entry name" value="SODIUM/HYDROGEN EXCHANGER FAMILY/TRKA DOMAIN PROTEIN"/>
    <property type="match status" value="1"/>
</dbReference>
<accession>A0A1E5E0J6</accession>
<dbReference type="GO" id="GO:0016020">
    <property type="term" value="C:membrane"/>
    <property type="evidence" value="ECO:0007669"/>
    <property type="project" value="UniProtKB-SubCell"/>
</dbReference>
<keyword evidence="12" id="KW-1185">Reference proteome</keyword>
<keyword evidence="7" id="KW-0406">Ion transport</keyword>
<keyword evidence="3" id="KW-0813">Transport</keyword>
<reference evidence="11 12" key="1">
    <citation type="journal article" date="2012" name="Science">
        <title>Ecological populations of bacteria act as socially cohesive units of antibiotic production and resistance.</title>
        <authorList>
            <person name="Cordero O.X."/>
            <person name="Wildschutte H."/>
            <person name="Kirkup B."/>
            <person name="Proehl S."/>
            <person name="Ngo L."/>
            <person name="Hussain F."/>
            <person name="Le Roux F."/>
            <person name="Mincer T."/>
            <person name="Polz M.F."/>
        </authorList>
    </citation>
    <scope>NUCLEOTIDE SEQUENCE [LARGE SCALE GENOMIC DNA]</scope>
    <source>
        <strain evidence="11 12">1S-45</strain>
    </source>
</reference>
<evidence type="ECO:0000256" key="5">
    <source>
        <dbReference type="ARBA" id="ARBA00022692"/>
    </source>
</evidence>
<evidence type="ECO:0000256" key="7">
    <source>
        <dbReference type="ARBA" id="ARBA00023065"/>
    </source>
</evidence>
<feature type="transmembrane region" description="Helical" evidence="9">
    <location>
        <begin position="333"/>
        <end position="351"/>
    </location>
</feature>
<dbReference type="PROSITE" id="PS51201">
    <property type="entry name" value="RCK_N"/>
    <property type="match status" value="1"/>
</dbReference>
<proteinExistence type="inferred from homology"/>
<dbReference type="SUPFAM" id="SSF51735">
    <property type="entry name" value="NAD(P)-binding Rossmann-fold domains"/>
    <property type="match status" value="1"/>
</dbReference>
<evidence type="ECO:0000256" key="2">
    <source>
        <dbReference type="ARBA" id="ARBA00005551"/>
    </source>
</evidence>
<dbReference type="InterPro" id="IPR003148">
    <property type="entry name" value="RCK_N"/>
</dbReference>
<dbReference type="InterPro" id="IPR006153">
    <property type="entry name" value="Cation/H_exchanger_TM"/>
</dbReference>
<feature type="transmembrane region" description="Helical" evidence="9">
    <location>
        <begin position="307"/>
        <end position="327"/>
    </location>
</feature>
<evidence type="ECO:0000256" key="9">
    <source>
        <dbReference type="SAM" id="Phobius"/>
    </source>
</evidence>
<evidence type="ECO:0000256" key="8">
    <source>
        <dbReference type="ARBA" id="ARBA00023136"/>
    </source>
</evidence>
<feature type="transmembrane region" description="Helical" evidence="9">
    <location>
        <begin position="44"/>
        <end position="62"/>
    </location>
</feature>
<keyword evidence="6 9" id="KW-1133">Transmembrane helix</keyword>
<feature type="transmembrane region" description="Helical" evidence="9">
    <location>
        <begin position="140"/>
        <end position="162"/>
    </location>
</feature>
<dbReference type="eggNOG" id="COG4651">
    <property type="taxonomic scope" value="Bacteria"/>
</dbReference>
<evidence type="ECO:0000256" key="6">
    <source>
        <dbReference type="ARBA" id="ARBA00022989"/>
    </source>
</evidence>
<dbReference type="GO" id="GO:0006813">
    <property type="term" value="P:potassium ion transport"/>
    <property type="evidence" value="ECO:0007669"/>
    <property type="project" value="InterPro"/>
</dbReference>
<sequence>MDIFLIIAAFVSGFIALKLNLPPLVGFLIAGFGLQHFGFQSNETISTLSDLGVTLLLFTIGLKLDVKTLLAKEIWASATLHNVFSTLFFTLALLGLKTIGISLFTDIDTLQLLLLAFVLSFSSTVFAIKSLEEKGNMNSTFATISIGILVMQDIFAVLFLTISTGKIPEWYAIALFALPFLRPLFYKVLDKCGHGEMLVLYGIFMALVMGAGLFTAVGMKADLGALILGMLLAGHYKSSELSKALFNIKELFLVCFFLNIGLSDAPTFDGLILAGLLILLLPIKGLLYFGVINLFKFRVRTSLLASLTLLNYSEFGLIVSGLAYKLGWLPGEMMVAIALAVSLSFIIAAPINNMSHKIYRYTSPWLRERADEKLHLRDKSINPGNAQVLILGMGRIGTGAYDEIRSRYGKISLGVETREEAVNHHRQSGRNVIQGDATDSDFWERILDIANVKLVMLAMPHHKGNQAAIEQLKARRYQGKIAAIAEYSDQVNEMTENGVDAAFNIYNEAGAGFARHVCEKLSPQFKPMQSGNWDKGHDLT</sequence>
<dbReference type="GO" id="GO:0015297">
    <property type="term" value="F:antiporter activity"/>
    <property type="evidence" value="ECO:0007669"/>
    <property type="project" value="UniProtKB-KW"/>
</dbReference>
<dbReference type="eggNOG" id="COG1226">
    <property type="taxonomic scope" value="Bacteria"/>
</dbReference>
<dbReference type="Gene3D" id="3.40.50.720">
    <property type="entry name" value="NAD(P)-binding Rossmann-like Domain"/>
    <property type="match status" value="1"/>
</dbReference>
<comment type="similarity">
    <text evidence="2">Belongs to the monovalent cation:proton antiporter 2 (CPA2) transporter (TC 2.A.37) family.</text>
</comment>
<dbReference type="AlphaFoldDB" id="A0A1E5E0J6"/>
<name>A0A1E5E0J6_9VIBR</name>
<feature type="transmembrane region" description="Helical" evidence="9">
    <location>
        <begin position="7"/>
        <end position="32"/>
    </location>
</feature>
<feature type="transmembrane region" description="Helical" evidence="9">
    <location>
        <begin position="168"/>
        <end position="186"/>
    </location>
</feature>
<dbReference type="Pfam" id="PF02254">
    <property type="entry name" value="TrkA_N"/>
    <property type="match status" value="1"/>
</dbReference>
<keyword evidence="5 9" id="KW-0812">Transmembrane</keyword>
<evidence type="ECO:0000256" key="3">
    <source>
        <dbReference type="ARBA" id="ARBA00022448"/>
    </source>
</evidence>
<feature type="transmembrane region" description="Helical" evidence="9">
    <location>
        <begin position="274"/>
        <end position="295"/>
    </location>
</feature>
<keyword evidence="4" id="KW-0050">Antiport</keyword>
<dbReference type="OrthoDB" id="3418949at2"/>
<feature type="transmembrane region" description="Helical" evidence="9">
    <location>
        <begin position="83"/>
        <end position="104"/>
    </location>
</feature>
<protein>
    <submittedName>
        <fullName evidence="11">Potassium transporter Kef</fullName>
    </submittedName>
</protein>
<dbReference type="EMBL" id="AJYK02000082">
    <property type="protein sequence ID" value="OEF24011.1"/>
    <property type="molecule type" value="Genomic_DNA"/>
</dbReference>
<gene>
    <name evidence="11" type="ORF">A1QC_02345</name>
</gene>
<feature type="transmembrane region" description="Helical" evidence="9">
    <location>
        <begin position="110"/>
        <end position="128"/>
    </location>
</feature>
<dbReference type="Pfam" id="PF00999">
    <property type="entry name" value="Na_H_Exchanger"/>
    <property type="match status" value="1"/>
</dbReference>
<dbReference type="STRING" id="1188252.A1QC_02345"/>
<evidence type="ECO:0000313" key="11">
    <source>
        <dbReference type="EMBL" id="OEF24011.1"/>
    </source>
</evidence>